<accession>A0A0D7EPK6</accession>
<protein>
    <submittedName>
        <fullName evidence="2">NAD-dependent dehydratase</fullName>
    </submittedName>
</protein>
<dbReference type="PATRIC" id="fig|1076.23.peg.2664"/>
<dbReference type="InterPro" id="IPR001509">
    <property type="entry name" value="Epimerase_deHydtase"/>
</dbReference>
<evidence type="ECO:0000313" key="3">
    <source>
        <dbReference type="Proteomes" id="UP000032515"/>
    </source>
</evidence>
<dbReference type="AlphaFoldDB" id="A0A0D7EPK6"/>
<gene>
    <name evidence="2" type="ORF">OO17_12880</name>
</gene>
<dbReference type="RefSeq" id="WP_044411138.1">
    <property type="nucleotide sequence ID" value="NZ_JXXE01000253.1"/>
</dbReference>
<evidence type="ECO:0000313" key="2">
    <source>
        <dbReference type="EMBL" id="KIZ42490.1"/>
    </source>
</evidence>
<reference evidence="2 3" key="1">
    <citation type="submission" date="2014-11" db="EMBL/GenBank/DDBJ databases">
        <title>Genomics and ecophysiology of heterotrophic nitrogen fixing bacteria isolated from estuarine surface water.</title>
        <authorList>
            <person name="Bentzon-Tilia M."/>
            <person name="Severin I."/>
            <person name="Hansen L.H."/>
            <person name="Riemann L."/>
        </authorList>
    </citation>
    <scope>NUCLEOTIDE SEQUENCE [LARGE SCALE GENOMIC DNA]</scope>
    <source>
        <strain evidence="2 3">BAL398</strain>
    </source>
</reference>
<dbReference type="PANTHER" id="PTHR43245:SF23">
    <property type="entry name" value="NAD(P)-BINDING DOMAIN-CONTAINING PROTEIN"/>
    <property type="match status" value="1"/>
</dbReference>
<name>A0A0D7EPK6_RHOPL</name>
<organism evidence="2 3">
    <name type="scientific">Rhodopseudomonas palustris</name>
    <dbReference type="NCBI Taxonomy" id="1076"/>
    <lineage>
        <taxon>Bacteria</taxon>
        <taxon>Pseudomonadati</taxon>
        <taxon>Pseudomonadota</taxon>
        <taxon>Alphaproteobacteria</taxon>
        <taxon>Hyphomicrobiales</taxon>
        <taxon>Nitrobacteraceae</taxon>
        <taxon>Rhodopseudomonas</taxon>
    </lineage>
</organism>
<dbReference type="InterPro" id="IPR036291">
    <property type="entry name" value="NAD(P)-bd_dom_sf"/>
</dbReference>
<proteinExistence type="predicted"/>
<evidence type="ECO:0000259" key="1">
    <source>
        <dbReference type="Pfam" id="PF01370"/>
    </source>
</evidence>
<sequence length="362" mass="39371">MRVLLTGHLGYIGTVMTPMLLEAGHSVVGLDSNLYERCTFPQGGKIHDVPTIDKDTRDVELADFKGIDAVLHLAALSNDPLGNLKPGLTDDINHRASVRIAELAKKAGVSRFVFASSCSNYGKAGEGMIDETGALNPVTAYGVSKVNSERGIARLAGDGFCPVYLRPATAYGLSPRLRFDVVLNNLVAWAVTTKKIHLKSDGTPWRPIVHIEDISRAFIAALEAPVDAVFNEAFNVGQTPHNYQIRDLAKIVAEVVPGCEVEFADGAGPDTRSYRVSFDKIRTRLPAFKPQWDAKKGAEQLYKAYQTSGITLEEFEGPRYQRIGHINKLLADGILNDDLRHRAMGHRHAGEAADQAAVLASS</sequence>
<dbReference type="Gene3D" id="3.40.50.720">
    <property type="entry name" value="NAD(P)-binding Rossmann-like Domain"/>
    <property type="match status" value="1"/>
</dbReference>
<dbReference type="Pfam" id="PF01370">
    <property type="entry name" value="Epimerase"/>
    <property type="match status" value="1"/>
</dbReference>
<dbReference type="PANTHER" id="PTHR43245">
    <property type="entry name" value="BIFUNCTIONAL POLYMYXIN RESISTANCE PROTEIN ARNA"/>
    <property type="match status" value="1"/>
</dbReference>
<dbReference type="SUPFAM" id="SSF51735">
    <property type="entry name" value="NAD(P)-binding Rossmann-fold domains"/>
    <property type="match status" value="1"/>
</dbReference>
<dbReference type="Proteomes" id="UP000032515">
    <property type="component" value="Unassembled WGS sequence"/>
</dbReference>
<dbReference type="EMBL" id="JXXE01000253">
    <property type="protein sequence ID" value="KIZ42490.1"/>
    <property type="molecule type" value="Genomic_DNA"/>
</dbReference>
<dbReference type="CDD" id="cd08946">
    <property type="entry name" value="SDR_e"/>
    <property type="match status" value="1"/>
</dbReference>
<feature type="domain" description="NAD-dependent epimerase/dehydratase" evidence="1">
    <location>
        <begin position="3"/>
        <end position="237"/>
    </location>
</feature>
<comment type="caution">
    <text evidence="2">The sequence shown here is derived from an EMBL/GenBank/DDBJ whole genome shotgun (WGS) entry which is preliminary data.</text>
</comment>
<dbReference type="InterPro" id="IPR050177">
    <property type="entry name" value="Lipid_A_modif_metabolic_enz"/>
</dbReference>
<dbReference type="OrthoDB" id="9795501at2"/>